<evidence type="ECO:0000256" key="5">
    <source>
        <dbReference type="SAM" id="SignalP"/>
    </source>
</evidence>
<dbReference type="STRING" id="478744.SAMN05444359_13313"/>
<dbReference type="InterPro" id="IPR009056">
    <property type="entry name" value="Cyt_c-like_dom"/>
</dbReference>
<keyword evidence="8" id="KW-1185">Reference proteome</keyword>
<dbReference type="InterPro" id="IPR036909">
    <property type="entry name" value="Cyt_c-like_dom_sf"/>
</dbReference>
<dbReference type="Gene3D" id="1.10.760.10">
    <property type="entry name" value="Cytochrome c-like domain"/>
    <property type="match status" value="1"/>
</dbReference>
<proteinExistence type="predicted"/>
<keyword evidence="5" id="KW-0732">Signal</keyword>
<feature type="domain" description="Cytochrome c" evidence="6">
    <location>
        <begin position="312"/>
        <end position="486"/>
    </location>
</feature>
<reference evidence="8" key="1">
    <citation type="submission" date="2016-10" db="EMBL/GenBank/DDBJ databases">
        <authorList>
            <person name="Varghese N."/>
            <person name="Submissions S."/>
        </authorList>
    </citation>
    <scope>NUCLEOTIDE SEQUENCE [LARGE SCALE GENOMIC DNA]</scope>
    <source>
        <strain evidence="8">DSM 24740</strain>
    </source>
</reference>
<evidence type="ECO:0000256" key="3">
    <source>
        <dbReference type="ARBA" id="ARBA00023004"/>
    </source>
</evidence>
<dbReference type="PANTHER" id="PTHR30600:SF9">
    <property type="entry name" value="BLR7738 PROTEIN"/>
    <property type="match status" value="1"/>
</dbReference>
<dbReference type="GO" id="GO:0046872">
    <property type="term" value="F:metal ion binding"/>
    <property type="evidence" value="ECO:0007669"/>
    <property type="project" value="UniProtKB-KW"/>
</dbReference>
<feature type="signal peptide" evidence="5">
    <location>
        <begin position="1"/>
        <end position="36"/>
    </location>
</feature>
<dbReference type="PROSITE" id="PS51007">
    <property type="entry name" value="CYTC"/>
    <property type="match status" value="1"/>
</dbReference>
<dbReference type="PROSITE" id="PS51257">
    <property type="entry name" value="PROKAR_LIPOPROTEIN"/>
    <property type="match status" value="1"/>
</dbReference>
<protein>
    <submittedName>
        <fullName evidence="7">Cytochrome c</fullName>
    </submittedName>
</protein>
<dbReference type="GO" id="GO:0004130">
    <property type="term" value="F:cytochrome-c peroxidase activity"/>
    <property type="evidence" value="ECO:0007669"/>
    <property type="project" value="TreeGrafter"/>
</dbReference>
<keyword evidence="1 4" id="KW-0349">Heme</keyword>
<evidence type="ECO:0000313" key="8">
    <source>
        <dbReference type="Proteomes" id="UP000199021"/>
    </source>
</evidence>
<evidence type="ECO:0000256" key="2">
    <source>
        <dbReference type="ARBA" id="ARBA00022723"/>
    </source>
</evidence>
<dbReference type="Pfam" id="PF21419">
    <property type="entry name" value="RoxA-like_Cyt-c"/>
    <property type="match status" value="1"/>
</dbReference>
<dbReference type="Proteomes" id="UP000199021">
    <property type="component" value="Unassembled WGS sequence"/>
</dbReference>
<dbReference type="GO" id="GO:0020037">
    <property type="term" value="F:heme binding"/>
    <property type="evidence" value="ECO:0007669"/>
    <property type="project" value="InterPro"/>
</dbReference>
<keyword evidence="2 4" id="KW-0479">Metal-binding</keyword>
<dbReference type="EMBL" id="FOFB01000033">
    <property type="protein sequence ID" value="SER29883.1"/>
    <property type="molecule type" value="Genomic_DNA"/>
</dbReference>
<dbReference type="SUPFAM" id="SSF46626">
    <property type="entry name" value="Cytochrome c"/>
    <property type="match status" value="1"/>
</dbReference>
<organism evidence="7 8">
    <name type="scientific">Neolewinella agarilytica</name>
    <dbReference type="NCBI Taxonomy" id="478744"/>
    <lineage>
        <taxon>Bacteria</taxon>
        <taxon>Pseudomonadati</taxon>
        <taxon>Bacteroidota</taxon>
        <taxon>Saprospiria</taxon>
        <taxon>Saprospirales</taxon>
        <taxon>Lewinellaceae</taxon>
        <taxon>Neolewinella</taxon>
    </lineage>
</organism>
<dbReference type="InterPro" id="IPR051395">
    <property type="entry name" value="Cytochrome_c_Peroxidase/MauG"/>
</dbReference>
<keyword evidence="3 4" id="KW-0408">Iron</keyword>
<feature type="chain" id="PRO_5011760954" evidence="5">
    <location>
        <begin position="37"/>
        <end position="486"/>
    </location>
</feature>
<sequence length="486" mass="54972">MNPFASRSFYQCNHHKHCVRKLSVLSLLLFLLACNAYRPLAEVEAVSGGEWKTKVLPASPQDLSGDPEAGFDFLIHGDYIGSGVPLEIMQSAAPKMPQDKPYERNELNEGIPYFMTAFTAPNGAKVANGNCFTCHAGRVDGELVIGLGDSFSDYERSMVFMGTMMRFGMTMKYNKKKDLQPAAFEDFGKYFRRMAPKIKTTQPGSNPAFRLAEACMMHRDPEDLTYVDEPQYDMWDYNIATDTPPLWHVKKKNTLYYNGIGRGSMPKLLLQASVLGVPDSSHSRTSVEAFRDVYAWLLTLEAPAYPKEIDEDLAAAGAPLFNEHCSGCHGTYSDQGDTYPNKVVNLNVIKTDRLYADYIRQSGIVDWYNKSWFATSEPKSRFEPTDGYVAPPLDGIWASAPYFHNGSVPTIYQVLNSKARPERWTRSGKSTDYDWKRLGWNYDPEPKKDKWTFDSSVPGYGKDGHYFGDKLSEEERWAVVEYLKTL</sequence>
<dbReference type="PANTHER" id="PTHR30600">
    <property type="entry name" value="CYTOCHROME C PEROXIDASE-RELATED"/>
    <property type="match status" value="1"/>
</dbReference>
<evidence type="ECO:0000259" key="6">
    <source>
        <dbReference type="PROSITE" id="PS51007"/>
    </source>
</evidence>
<dbReference type="InParanoid" id="A0A1H9N3B6"/>
<dbReference type="AlphaFoldDB" id="A0A1H9N3B6"/>
<accession>A0A1H9N3B6</accession>
<dbReference type="GO" id="GO:0009055">
    <property type="term" value="F:electron transfer activity"/>
    <property type="evidence" value="ECO:0007669"/>
    <property type="project" value="InterPro"/>
</dbReference>
<evidence type="ECO:0000256" key="1">
    <source>
        <dbReference type="ARBA" id="ARBA00022617"/>
    </source>
</evidence>
<evidence type="ECO:0000256" key="4">
    <source>
        <dbReference type="PROSITE-ProRule" id="PRU00433"/>
    </source>
</evidence>
<name>A0A1H9N3B6_9BACT</name>
<gene>
    <name evidence="7" type="ORF">SAMN05444359_13313</name>
</gene>
<evidence type="ECO:0000313" key="7">
    <source>
        <dbReference type="EMBL" id="SER29883.1"/>
    </source>
</evidence>